<dbReference type="GeneID" id="34612504"/>
<dbReference type="SUPFAM" id="SSF48452">
    <property type="entry name" value="TPR-like"/>
    <property type="match status" value="1"/>
</dbReference>
<dbReference type="Gene3D" id="1.25.40.10">
    <property type="entry name" value="Tetratricopeptide repeat domain"/>
    <property type="match status" value="1"/>
</dbReference>
<sequence length="181" mass="19497">MATEADLFNQYPLHLDPATKAISLASSAGYTAVQIENVNKELTALNQLHRSLLALDPPNTPPPPLPVNPKRSAQISKLRDTANAAYRKGTHVEAVKLYTYAIDMALGRPGWEPVGLARDELSALYANRAQAYMAQQAWPEGLIDARASVDCKPVGNVKAWFRAGKCLAEMSRGEGVAGITG</sequence>
<dbReference type="RefSeq" id="XP_022582725.1">
    <property type="nucleotide sequence ID" value="XM_022726040.1"/>
</dbReference>
<name>A0A1L9SLW6_9EURO</name>
<dbReference type="STRING" id="1073090.A0A1L9SLW6"/>
<dbReference type="GO" id="GO:0051879">
    <property type="term" value="F:Hsp90 protein binding"/>
    <property type="evidence" value="ECO:0007669"/>
    <property type="project" value="TreeGrafter"/>
</dbReference>
<dbReference type="GO" id="GO:0005634">
    <property type="term" value="C:nucleus"/>
    <property type="evidence" value="ECO:0007669"/>
    <property type="project" value="TreeGrafter"/>
</dbReference>
<gene>
    <name evidence="1" type="ORF">ASPZODRAFT_1539819</name>
</gene>
<dbReference type="VEuPathDB" id="FungiDB:ASPZODRAFT_1539819"/>
<dbReference type="GO" id="GO:0005829">
    <property type="term" value="C:cytosol"/>
    <property type="evidence" value="ECO:0007669"/>
    <property type="project" value="TreeGrafter"/>
</dbReference>
<protein>
    <recommendedName>
        <fullName evidence="3">Translocation protein sec72</fullName>
    </recommendedName>
</protein>
<organism evidence="1 2">
    <name type="scientific">Penicilliopsis zonata CBS 506.65</name>
    <dbReference type="NCBI Taxonomy" id="1073090"/>
    <lineage>
        <taxon>Eukaryota</taxon>
        <taxon>Fungi</taxon>
        <taxon>Dikarya</taxon>
        <taxon>Ascomycota</taxon>
        <taxon>Pezizomycotina</taxon>
        <taxon>Eurotiomycetes</taxon>
        <taxon>Eurotiomycetidae</taxon>
        <taxon>Eurotiales</taxon>
        <taxon>Aspergillaceae</taxon>
        <taxon>Penicilliopsis</taxon>
    </lineage>
</organism>
<dbReference type="PANTHER" id="PTHR46035">
    <property type="entry name" value="TETRATRICOPEPTIDE REPEAT PROTEIN 4"/>
    <property type="match status" value="1"/>
</dbReference>
<accession>A0A1L9SLW6</accession>
<dbReference type="GO" id="GO:0030544">
    <property type="term" value="F:Hsp70 protein binding"/>
    <property type="evidence" value="ECO:0007669"/>
    <property type="project" value="TreeGrafter"/>
</dbReference>
<reference evidence="2" key="1">
    <citation type="journal article" date="2017" name="Genome Biol.">
        <title>Comparative genomics reveals high biological diversity and specific adaptations in the industrially and medically important fungal genus Aspergillus.</title>
        <authorList>
            <person name="de Vries R.P."/>
            <person name="Riley R."/>
            <person name="Wiebenga A."/>
            <person name="Aguilar-Osorio G."/>
            <person name="Amillis S."/>
            <person name="Uchima C.A."/>
            <person name="Anderluh G."/>
            <person name="Asadollahi M."/>
            <person name="Askin M."/>
            <person name="Barry K."/>
            <person name="Battaglia E."/>
            <person name="Bayram O."/>
            <person name="Benocci T."/>
            <person name="Braus-Stromeyer S.A."/>
            <person name="Caldana C."/>
            <person name="Canovas D."/>
            <person name="Cerqueira G.C."/>
            <person name="Chen F."/>
            <person name="Chen W."/>
            <person name="Choi C."/>
            <person name="Clum A."/>
            <person name="Dos Santos R.A."/>
            <person name="Damasio A.R."/>
            <person name="Diallinas G."/>
            <person name="Emri T."/>
            <person name="Fekete E."/>
            <person name="Flipphi M."/>
            <person name="Freyberg S."/>
            <person name="Gallo A."/>
            <person name="Gournas C."/>
            <person name="Habgood R."/>
            <person name="Hainaut M."/>
            <person name="Harispe M.L."/>
            <person name="Henrissat B."/>
            <person name="Hilden K.S."/>
            <person name="Hope R."/>
            <person name="Hossain A."/>
            <person name="Karabika E."/>
            <person name="Karaffa L."/>
            <person name="Karanyi Z."/>
            <person name="Krasevec N."/>
            <person name="Kuo A."/>
            <person name="Kusch H."/>
            <person name="LaButti K."/>
            <person name="Lagendijk E.L."/>
            <person name="Lapidus A."/>
            <person name="Levasseur A."/>
            <person name="Lindquist E."/>
            <person name="Lipzen A."/>
            <person name="Logrieco A.F."/>
            <person name="MacCabe A."/>
            <person name="Maekelae M.R."/>
            <person name="Malavazi I."/>
            <person name="Melin P."/>
            <person name="Meyer V."/>
            <person name="Mielnichuk N."/>
            <person name="Miskei M."/>
            <person name="Molnar A.P."/>
            <person name="Mule G."/>
            <person name="Ngan C.Y."/>
            <person name="Orejas M."/>
            <person name="Orosz E."/>
            <person name="Ouedraogo J.P."/>
            <person name="Overkamp K.M."/>
            <person name="Park H.-S."/>
            <person name="Perrone G."/>
            <person name="Piumi F."/>
            <person name="Punt P.J."/>
            <person name="Ram A.F."/>
            <person name="Ramon A."/>
            <person name="Rauscher S."/>
            <person name="Record E."/>
            <person name="Riano-Pachon D.M."/>
            <person name="Robert V."/>
            <person name="Roehrig J."/>
            <person name="Ruller R."/>
            <person name="Salamov A."/>
            <person name="Salih N.S."/>
            <person name="Samson R.A."/>
            <person name="Sandor E."/>
            <person name="Sanguinetti M."/>
            <person name="Schuetze T."/>
            <person name="Sepcic K."/>
            <person name="Shelest E."/>
            <person name="Sherlock G."/>
            <person name="Sophianopoulou V."/>
            <person name="Squina F.M."/>
            <person name="Sun H."/>
            <person name="Susca A."/>
            <person name="Todd R.B."/>
            <person name="Tsang A."/>
            <person name="Unkles S.E."/>
            <person name="van de Wiele N."/>
            <person name="van Rossen-Uffink D."/>
            <person name="Oliveira J.V."/>
            <person name="Vesth T.C."/>
            <person name="Visser J."/>
            <person name="Yu J.-H."/>
            <person name="Zhou M."/>
            <person name="Andersen M.R."/>
            <person name="Archer D.B."/>
            <person name="Baker S.E."/>
            <person name="Benoit I."/>
            <person name="Brakhage A.A."/>
            <person name="Braus G.H."/>
            <person name="Fischer R."/>
            <person name="Frisvad J.C."/>
            <person name="Goldman G.H."/>
            <person name="Houbraken J."/>
            <person name="Oakley B."/>
            <person name="Pocsi I."/>
            <person name="Scazzocchio C."/>
            <person name="Seiboth B."/>
            <person name="vanKuyk P.A."/>
            <person name="Wortman J."/>
            <person name="Dyer P.S."/>
            <person name="Grigoriev I.V."/>
        </authorList>
    </citation>
    <scope>NUCLEOTIDE SEQUENCE [LARGE SCALE GENOMIC DNA]</scope>
    <source>
        <strain evidence="2">CBS 506.65</strain>
    </source>
</reference>
<evidence type="ECO:0000313" key="1">
    <source>
        <dbReference type="EMBL" id="OJJ48215.1"/>
    </source>
</evidence>
<dbReference type="Proteomes" id="UP000184188">
    <property type="component" value="Unassembled WGS sequence"/>
</dbReference>
<evidence type="ECO:0000313" key="2">
    <source>
        <dbReference type="Proteomes" id="UP000184188"/>
    </source>
</evidence>
<evidence type="ECO:0008006" key="3">
    <source>
        <dbReference type="Google" id="ProtNLM"/>
    </source>
</evidence>
<dbReference type="OrthoDB" id="433738at2759"/>
<dbReference type="AlphaFoldDB" id="A0A1L9SLW6"/>
<dbReference type="PANTHER" id="PTHR46035:SF3">
    <property type="entry name" value="TRANSLOCATION PROTEIN SEC72"/>
    <property type="match status" value="1"/>
</dbReference>
<keyword evidence="2" id="KW-1185">Reference proteome</keyword>
<dbReference type="InterPro" id="IPR011990">
    <property type="entry name" value="TPR-like_helical_dom_sf"/>
</dbReference>
<dbReference type="EMBL" id="KV878339">
    <property type="protein sequence ID" value="OJJ48215.1"/>
    <property type="molecule type" value="Genomic_DNA"/>
</dbReference>
<dbReference type="GO" id="GO:0006457">
    <property type="term" value="P:protein folding"/>
    <property type="evidence" value="ECO:0007669"/>
    <property type="project" value="TreeGrafter"/>
</dbReference>
<proteinExistence type="predicted"/>